<dbReference type="InterPro" id="IPR005818">
    <property type="entry name" value="Histone_H1/H5_H15"/>
</dbReference>
<dbReference type="GO" id="GO:0006334">
    <property type="term" value="P:nucleosome assembly"/>
    <property type="evidence" value="ECO:0007669"/>
    <property type="project" value="InterPro"/>
</dbReference>
<feature type="compositionally biased region" description="Acidic residues" evidence="5">
    <location>
        <begin position="25"/>
        <end position="51"/>
    </location>
</feature>
<feature type="compositionally biased region" description="Basic and acidic residues" evidence="5">
    <location>
        <begin position="159"/>
        <end position="201"/>
    </location>
</feature>
<dbReference type="PRINTS" id="PR00624">
    <property type="entry name" value="HISTONEH5"/>
</dbReference>
<feature type="compositionally biased region" description="Low complexity" evidence="5">
    <location>
        <begin position="238"/>
        <end position="262"/>
    </location>
</feature>
<feature type="compositionally biased region" description="Basic and acidic residues" evidence="5">
    <location>
        <begin position="210"/>
        <end position="235"/>
    </location>
</feature>
<evidence type="ECO:0000256" key="3">
    <source>
        <dbReference type="ARBA" id="ARBA00023242"/>
    </source>
</evidence>
<dbReference type="Pfam" id="PF00538">
    <property type="entry name" value="Linker_histone"/>
    <property type="match status" value="1"/>
</dbReference>
<dbReference type="PROSITE" id="PS51504">
    <property type="entry name" value="H15"/>
    <property type="match status" value="1"/>
</dbReference>
<evidence type="ECO:0000256" key="5">
    <source>
        <dbReference type="SAM" id="MobiDB-lite"/>
    </source>
</evidence>
<sequence>MKLDHIDSSDDEGEEGMHSDHHESEESDVGEEEEEVEQEEEEQPDGVEPESDNMKAARHPYPTPPPDEGSKMAPPDSGKDKLGKKSAAKSSLQSLALMAIGKLSSRSGSSVQAIMAYLKENGQEWKDPKKTARIMYRALKVAETNGEVVMVKRSFKLTDKYKSSSKAEEKMKAQKQKEKAKKAKAEKVVKEKADKKEAKVKAKEKKAKKEKANKPSERKTKEPGKKKKAEGDAKPPKSKAAAAAAAQAMLETPEAAATGMAKKAAKPSAKRKSESSEVGKSKKPRKSIGTLAQPKATRPKVKAVKKLVAGKEVISQSEIFPSDFSEDQAMSTSTPQGTSKEKRKRKVQL</sequence>
<dbReference type="Gene3D" id="1.10.10.10">
    <property type="entry name" value="Winged helix-like DNA-binding domain superfamily/Winged helix DNA-binding domain"/>
    <property type="match status" value="1"/>
</dbReference>
<keyword evidence="8" id="KW-1185">Reference proteome</keyword>
<feature type="domain" description="H15" evidence="6">
    <location>
        <begin position="88"/>
        <end position="159"/>
    </location>
</feature>
<reference evidence="7" key="1">
    <citation type="journal article" date="2023" name="Genome Biol. Evol.">
        <title>Long-read-based Genome Assembly of Drosophila gunungcola Reveals Fewer Chemosensory Genes in Flower-breeding Species.</title>
        <authorList>
            <person name="Negi A."/>
            <person name="Liao B.Y."/>
            <person name="Yeh S.D."/>
        </authorList>
    </citation>
    <scope>NUCLEOTIDE SEQUENCE</scope>
    <source>
        <strain evidence="7">Sukarami</strain>
    </source>
</reference>
<proteinExistence type="inferred from homology"/>
<feature type="region of interest" description="Disordered" evidence="5">
    <location>
        <begin position="315"/>
        <end position="349"/>
    </location>
</feature>
<dbReference type="GO" id="GO:0030527">
    <property type="term" value="F:structural constituent of chromatin"/>
    <property type="evidence" value="ECO:0007669"/>
    <property type="project" value="InterPro"/>
</dbReference>
<dbReference type="InterPro" id="IPR005819">
    <property type="entry name" value="H1/H5"/>
</dbReference>
<dbReference type="GO" id="GO:0005634">
    <property type="term" value="C:nucleus"/>
    <property type="evidence" value="ECO:0007669"/>
    <property type="project" value="UniProtKB-SubCell"/>
</dbReference>
<dbReference type="GO" id="GO:0000786">
    <property type="term" value="C:nucleosome"/>
    <property type="evidence" value="ECO:0007669"/>
    <property type="project" value="InterPro"/>
</dbReference>
<feature type="region of interest" description="Disordered" evidence="5">
    <location>
        <begin position="1"/>
        <end position="89"/>
    </location>
</feature>
<gene>
    <name evidence="7" type="ORF">M5D96_001778</name>
</gene>
<keyword evidence="2 4" id="KW-0238">DNA-binding</keyword>
<evidence type="ECO:0000259" key="6">
    <source>
        <dbReference type="PROSITE" id="PS51504"/>
    </source>
</evidence>
<organism evidence="7 8">
    <name type="scientific">Drosophila gunungcola</name>
    <name type="common">fruit fly</name>
    <dbReference type="NCBI Taxonomy" id="103775"/>
    <lineage>
        <taxon>Eukaryota</taxon>
        <taxon>Metazoa</taxon>
        <taxon>Ecdysozoa</taxon>
        <taxon>Arthropoda</taxon>
        <taxon>Hexapoda</taxon>
        <taxon>Insecta</taxon>
        <taxon>Pterygota</taxon>
        <taxon>Neoptera</taxon>
        <taxon>Endopterygota</taxon>
        <taxon>Diptera</taxon>
        <taxon>Brachycera</taxon>
        <taxon>Muscomorpha</taxon>
        <taxon>Ephydroidea</taxon>
        <taxon>Drosophilidae</taxon>
        <taxon>Drosophila</taxon>
        <taxon>Sophophora</taxon>
    </lineage>
</organism>
<comment type="function">
    <text evidence="1">Histones H1 are necessary for the condensation of nucleosome chains into higher-order structures.</text>
</comment>
<keyword evidence="3 4" id="KW-0539">Nucleus</keyword>
<evidence type="ECO:0000256" key="2">
    <source>
        <dbReference type="ARBA" id="ARBA00023125"/>
    </source>
</evidence>
<feature type="region of interest" description="Disordered" evidence="5">
    <location>
        <begin position="159"/>
        <end position="302"/>
    </location>
</feature>
<dbReference type="InterPro" id="IPR036390">
    <property type="entry name" value="WH_DNA-bd_sf"/>
</dbReference>
<evidence type="ECO:0000313" key="8">
    <source>
        <dbReference type="Proteomes" id="UP001059596"/>
    </source>
</evidence>
<name>A0A9P9YYS1_9MUSC</name>
<dbReference type="Proteomes" id="UP001059596">
    <property type="component" value="Chromosome 3R"/>
</dbReference>
<dbReference type="AlphaFoldDB" id="A0A9P9YYS1"/>
<feature type="compositionally biased region" description="Basic and acidic residues" evidence="5">
    <location>
        <begin position="271"/>
        <end position="280"/>
    </location>
</feature>
<evidence type="ECO:0000256" key="1">
    <source>
        <dbReference type="ARBA" id="ARBA00002809"/>
    </source>
</evidence>
<feature type="compositionally biased region" description="Polar residues" evidence="5">
    <location>
        <begin position="328"/>
        <end position="338"/>
    </location>
</feature>
<accession>A0A9P9YYS1</accession>
<comment type="subcellular location">
    <subcellularLocation>
        <location evidence="4">Nucleus</location>
    </subcellularLocation>
</comment>
<evidence type="ECO:0000256" key="4">
    <source>
        <dbReference type="RuleBase" id="RU003894"/>
    </source>
</evidence>
<dbReference type="SUPFAM" id="SSF46785">
    <property type="entry name" value="Winged helix' DNA-binding domain"/>
    <property type="match status" value="1"/>
</dbReference>
<dbReference type="OrthoDB" id="10070354at2759"/>
<dbReference type="SMART" id="SM00526">
    <property type="entry name" value="H15"/>
    <property type="match status" value="1"/>
</dbReference>
<dbReference type="GO" id="GO:0003677">
    <property type="term" value="F:DNA binding"/>
    <property type="evidence" value="ECO:0007669"/>
    <property type="project" value="UniProtKB-KW"/>
</dbReference>
<dbReference type="InterPro" id="IPR036388">
    <property type="entry name" value="WH-like_DNA-bd_sf"/>
</dbReference>
<keyword evidence="4" id="KW-0158">Chromosome</keyword>
<comment type="similarity">
    <text evidence="4">Belongs to the histone H1/H5 family.</text>
</comment>
<protein>
    <recommendedName>
        <fullName evidence="6">H15 domain-containing protein</fullName>
    </recommendedName>
</protein>
<feature type="compositionally biased region" description="Basic and acidic residues" evidence="5">
    <location>
        <begin position="15"/>
        <end position="24"/>
    </location>
</feature>
<evidence type="ECO:0000313" key="7">
    <source>
        <dbReference type="EMBL" id="KAI8045596.1"/>
    </source>
</evidence>
<comment type="caution">
    <text evidence="7">The sequence shown here is derived from an EMBL/GenBank/DDBJ whole genome shotgun (WGS) entry which is preliminary data.</text>
</comment>
<dbReference type="EMBL" id="JAMKOV010000001">
    <property type="protein sequence ID" value="KAI8045596.1"/>
    <property type="molecule type" value="Genomic_DNA"/>
</dbReference>